<feature type="compositionally biased region" description="Basic residues" evidence="1">
    <location>
        <begin position="121"/>
        <end position="130"/>
    </location>
</feature>
<evidence type="ECO:0000256" key="1">
    <source>
        <dbReference type="SAM" id="MobiDB-lite"/>
    </source>
</evidence>
<gene>
    <name evidence="2" type="ORF">XYLVIOL_LOCUS2321</name>
</gene>
<dbReference type="Proteomes" id="UP001642520">
    <property type="component" value="Unassembled WGS sequence"/>
</dbReference>
<sequence length="130" mass="14358">MRRISEKNARELTVSRWNLLSEAGDTIYRKYDTCRGWVRGWRVEHGRQCGRKELGTVCSVGRATGVKTANMDTSPTLSIGGSRARAALLTTSGTGTGSTDRRVVFLASQPTVGGSHETKTWPHHWSPHTF</sequence>
<keyword evidence="3" id="KW-1185">Reference proteome</keyword>
<reference evidence="2 3" key="1">
    <citation type="submission" date="2024-08" db="EMBL/GenBank/DDBJ databases">
        <authorList>
            <person name="Will J Nash"/>
            <person name="Angela Man"/>
            <person name="Seanna McTaggart"/>
            <person name="Kendall Baker"/>
            <person name="Tom Barker"/>
            <person name="Leah Catchpole"/>
            <person name="Alex Durrant"/>
            <person name="Karim Gharbi"/>
            <person name="Naomi Irish"/>
            <person name="Gemy Kaithakottil"/>
            <person name="Debby Ku"/>
            <person name="Aaliyah Providence"/>
            <person name="Felix Shaw"/>
            <person name="David Swarbreck"/>
            <person name="Chris Watkins"/>
            <person name="Ann M. McCartney"/>
            <person name="Giulio Formenti"/>
            <person name="Alice Mouton"/>
            <person name="Noel Vella"/>
            <person name="Bjorn M von Reumont"/>
            <person name="Adriana Vella"/>
            <person name="Wilfried Haerty"/>
        </authorList>
    </citation>
    <scope>NUCLEOTIDE SEQUENCE [LARGE SCALE GENOMIC DNA]</scope>
</reference>
<organism evidence="2 3">
    <name type="scientific">Xylocopa violacea</name>
    <name type="common">Violet carpenter bee</name>
    <name type="synonym">Apis violacea</name>
    <dbReference type="NCBI Taxonomy" id="135666"/>
    <lineage>
        <taxon>Eukaryota</taxon>
        <taxon>Metazoa</taxon>
        <taxon>Ecdysozoa</taxon>
        <taxon>Arthropoda</taxon>
        <taxon>Hexapoda</taxon>
        <taxon>Insecta</taxon>
        <taxon>Pterygota</taxon>
        <taxon>Neoptera</taxon>
        <taxon>Endopterygota</taxon>
        <taxon>Hymenoptera</taxon>
        <taxon>Apocrita</taxon>
        <taxon>Aculeata</taxon>
        <taxon>Apoidea</taxon>
        <taxon>Anthophila</taxon>
        <taxon>Apidae</taxon>
        <taxon>Xylocopa</taxon>
        <taxon>Xylocopa</taxon>
    </lineage>
</organism>
<protein>
    <submittedName>
        <fullName evidence="2">Uncharacterized protein</fullName>
    </submittedName>
</protein>
<feature type="region of interest" description="Disordered" evidence="1">
    <location>
        <begin position="111"/>
        <end position="130"/>
    </location>
</feature>
<comment type="caution">
    <text evidence="2">The sequence shown here is derived from an EMBL/GenBank/DDBJ whole genome shotgun (WGS) entry which is preliminary data.</text>
</comment>
<dbReference type="EMBL" id="CAXAJV020001287">
    <property type="protein sequence ID" value="CAL7936688.1"/>
    <property type="molecule type" value="Genomic_DNA"/>
</dbReference>
<evidence type="ECO:0000313" key="2">
    <source>
        <dbReference type="EMBL" id="CAL7936688.1"/>
    </source>
</evidence>
<evidence type="ECO:0000313" key="3">
    <source>
        <dbReference type="Proteomes" id="UP001642520"/>
    </source>
</evidence>
<proteinExistence type="predicted"/>
<name>A0ABP1N6S8_XYLVO</name>
<accession>A0ABP1N6S8</accession>